<keyword evidence="2" id="KW-0328">Glycosyltransferase</keyword>
<sequence length="106" mass="11370">MALNSSSQLHFVLIPFMCQGHLIPTIDIARLLADRGVMVTVITTTKNAARFSSSINGAIKSGLAIRVEQLPFPAAEVGLIEGCETVDDLPSMDLMSSFFAALSFLQ</sequence>
<evidence type="ECO:0000313" key="3">
    <source>
        <dbReference type="EMBL" id="MBA0792799.1"/>
    </source>
</evidence>
<reference evidence="3 4" key="1">
    <citation type="journal article" date="2019" name="Genome Biol. Evol.">
        <title>Insights into the evolution of the New World diploid cottons (Gossypium, subgenus Houzingenia) based on genome sequencing.</title>
        <authorList>
            <person name="Grover C.E."/>
            <person name="Arick M.A. 2nd"/>
            <person name="Thrash A."/>
            <person name="Conover J.L."/>
            <person name="Sanders W.S."/>
            <person name="Peterson D.G."/>
            <person name="Frelichowski J.E."/>
            <person name="Scheffler J.A."/>
            <person name="Scheffler B.E."/>
            <person name="Wendel J.F."/>
        </authorList>
    </citation>
    <scope>NUCLEOTIDE SEQUENCE [LARGE SCALE GENOMIC DNA]</scope>
    <source>
        <strain evidence="3">0</strain>
        <tissue evidence="3">Leaf</tissue>
    </source>
</reference>
<keyword evidence="4" id="KW-1185">Reference proteome</keyword>
<dbReference type="AlphaFoldDB" id="A0A7J9G5B5"/>
<organism evidence="3 4">
    <name type="scientific">Gossypium harknessii</name>
    <dbReference type="NCBI Taxonomy" id="34285"/>
    <lineage>
        <taxon>Eukaryota</taxon>
        <taxon>Viridiplantae</taxon>
        <taxon>Streptophyta</taxon>
        <taxon>Embryophyta</taxon>
        <taxon>Tracheophyta</taxon>
        <taxon>Spermatophyta</taxon>
        <taxon>Magnoliopsida</taxon>
        <taxon>eudicotyledons</taxon>
        <taxon>Gunneridae</taxon>
        <taxon>Pentapetalae</taxon>
        <taxon>rosids</taxon>
        <taxon>malvids</taxon>
        <taxon>Malvales</taxon>
        <taxon>Malvaceae</taxon>
        <taxon>Malvoideae</taxon>
        <taxon>Gossypium</taxon>
    </lineage>
</organism>
<comment type="caution">
    <text evidence="3">The sequence shown here is derived from an EMBL/GenBank/DDBJ whole genome shotgun (WGS) entry which is preliminary data.</text>
</comment>
<dbReference type="SUPFAM" id="SSF53756">
    <property type="entry name" value="UDP-Glycosyltransferase/glycogen phosphorylase"/>
    <property type="match status" value="1"/>
</dbReference>
<proteinExistence type="inferred from homology"/>
<dbReference type="Gene3D" id="3.40.50.2000">
    <property type="entry name" value="Glycogen Phosphorylase B"/>
    <property type="match status" value="1"/>
</dbReference>
<dbReference type="OrthoDB" id="5835829at2759"/>
<keyword evidence="2" id="KW-0808">Transferase</keyword>
<protein>
    <submittedName>
        <fullName evidence="3">Uncharacterized protein</fullName>
    </submittedName>
</protein>
<dbReference type="GO" id="GO:0035251">
    <property type="term" value="F:UDP-glucosyltransferase activity"/>
    <property type="evidence" value="ECO:0007669"/>
    <property type="project" value="TreeGrafter"/>
</dbReference>
<gene>
    <name evidence="3" type="ORF">Gohar_017267</name>
</gene>
<evidence type="ECO:0000313" key="4">
    <source>
        <dbReference type="Proteomes" id="UP000593560"/>
    </source>
</evidence>
<comment type="similarity">
    <text evidence="1">Belongs to the UDP-glycosyltransferase family.</text>
</comment>
<name>A0A7J9G5B5_9ROSI</name>
<dbReference type="EMBL" id="JABFAD010000002">
    <property type="protein sequence ID" value="MBA0792799.1"/>
    <property type="molecule type" value="Genomic_DNA"/>
</dbReference>
<accession>A0A7J9G5B5</accession>
<dbReference type="PANTHER" id="PTHR48047">
    <property type="entry name" value="GLYCOSYLTRANSFERASE"/>
    <property type="match status" value="1"/>
</dbReference>
<dbReference type="PANTHER" id="PTHR48047:SF182">
    <property type="entry name" value="GLYCOSYLTRANSFERASE"/>
    <property type="match status" value="1"/>
</dbReference>
<evidence type="ECO:0000256" key="1">
    <source>
        <dbReference type="ARBA" id="ARBA00009995"/>
    </source>
</evidence>
<evidence type="ECO:0000256" key="2">
    <source>
        <dbReference type="ARBA" id="ARBA00022676"/>
    </source>
</evidence>
<dbReference type="Proteomes" id="UP000593560">
    <property type="component" value="Unassembled WGS sequence"/>
</dbReference>